<gene>
    <name evidence="3" type="ORF">SeLEV6574_g03216</name>
    <name evidence="2" type="ORF">SeMB42_g05642</name>
</gene>
<proteinExistence type="predicted"/>
<protein>
    <submittedName>
        <fullName evidence="3">Uncharacterized protein</fullName>
    </submittedName>
</protein>
<dbReference type="EMBL" id="QEAM01000103">
    <property type="protein sequence ID" value="TPX46465.1"/>
    <property type="molecule type" value="Genomic_DNA"/>
</dbReference>
<dbReference type="EMBL" id="QEAN01000277">
    <property type="protein sequence ID" value="TPX41276.1"/>
    <property type="molecule type" value="Genomic_DNA"/>
</dbReference>
<feature type="region of interest" description="Disordered" evidence="1">
    <location>
        <begin position="32"/>
        <end position="52"/>
    </location>
</feature>
<sequence>MTQFFLRISSQQALQLKHHRSRLSIPIVSRTGQKTGVARQTPQTGTIETDKSHSGATLWNSKMDTAYCLFCGNQTSDESVLYCSTACKHSDRIASPPVSPDLRPSLTRSSSPSSGGTVVPSFSLEIMNRPLRKRRSLDQLSSYSIGGSNTPNHFHALAFGSSGTSLRV</sequence>
<feature type="compositionally biased region" description="Polar residues" evidence="1">
    <location>
        <begin position="32"/>
        <end position="47"/>
    </location>
</feature>
<evidence type="ECO:0000313" key="2">
    <source>
        <dbReference type="EMBL" id="TPX41276.1"/>
    </source>
</evidence>
<name>A0A507D570_9FUNG</name>
<organism evidence="3 5">
    <name type="scientific">Synchytrium endobioticum</name>
    <dbReference type="NCBI Taxonomy" id="286115"/>
    <lineage>
        <taxon>Eukaryota</taxon>
        <taxon>Fungi</taxon>
        <taxon>Fungi incertae sedis</taxon>
        <taxon>Chytridiomycota</taxon>
        <taxon>Chytridiomycota incertae sedis</taxon>
        <taxon>Chytridiomycetes</taxon>
        <taxon>Synchytriales</taxon>
        <taxon>Synchytriaceae</taxon>
        <taxon>Synchytrium</taxon>
    </lineage>
</organism>
<accession>A0A507D570</accession>
<dbReference type="Pfam" id="PF12855">
    <property type="entry name" value="Ecl1"/>
    <property type="match status" value="1"/>
</dbReference>
<evidence type="ECO:0000313" key="3">
    <source>
        <dbReference type="EMBL" id="TPX46465.1"/>
    </source>
</evidence>
<reference evidence="4 5" key="1">
    <citation type="journal article" date="2019" name="Sci. Rep.">
        <title>Comparative genomics of chytrid fungi reveal insights into the obligate biotrophic and pathogenic lifestyle of Synchytrium endobioticum.</title>
        <authorList>
            <person name="van de Vossenberg B.T.L.H."/>
            <person name="Warris S."/>
            <person name="Nguyen H.D.T."/>
            <person name="van Gent-Pelzer M.P.E."/>
            <person name="Joly D.L."/>
            <person name="van de Geest H.C."/>
            <person name="Bonants P.J.M."/>
            <person name="Smith D.S."/>
            <person name="Levesque C.A."/>
            <person name="van der Lee T.A.J."/>
        </authorList>
    </citation>
    <scope>NUCLEOTIDE SEQUENCE [LARGE SCALE GENOMIC DNA]</scope>
    <source>
        <strain evidence="3 5">LEV6574</strain>
        <strain evidence="2 4">MB42</strain>
    </source>
</reference>
<feature type="compositionally biased region" description="Low complexity" evidence="1">
    <location>
        <begin position="100"/>
        <end position="120"/>
    </location>
</feature>
<dbReference type="InterPro" id="IPR024368">
    <property type="entry name" value="Ecl1/2/3"/>
</dbReference>
<keyword evidence="4" id="KW-1185">Reference proteome</keyword>
<comment type="caution">
    <text evidence="3">The sequence shown here is derived from an EMBL/GenBank/DDBJ whole genome shotgun (WGS) entry which is preliminary data.</text>
</comment>
<dbReference type="VEuPathDB" id="FungiDB:SeMB42_g05642"/>
<dbReference type="AlphaFoldDB" id="A0A507D570"/>
<evidence type="ECO:0000313" key="5">
    <source>
        <dbReference type="Proteomes" id="UP000320475"/>
    </source>
</evidence>
<dbReference type="Proteomes" id="UP000317494">
    <property type="component" value="Unassembled WGS sequence"/>
</dbReference>
<evidence type="ECO:0000313" key="4">
    <source>
        <dbReference type="Proteomes" id="UP000317494"/>
    </source>
</evidence>
<dbReference type="Proteomes" id="UP000320475">
    <property type="component" value="Unassembled WGS sequence"/>
</dbReference>
<feature type="region of interest" description="Disordered" evidence="1">
    <location>
        <begin position="92"/>
        <end position="120"/>
    </location>
</feature>
<evidence type="ECO:0000256" key="1">
    <source>
        <dbReference type="SAM" id="MobiDB-lite"/>
    </source>
</evidence>